<dbReference type="Proteomes" id="UP000309618">
    <property type="component" value="Unassembled WGS sequence"/>
</dbReference>
<feature type="compositionally biased region" description="Basic and acidic residues" evidence="1">
    <location>
        <begin position="54"/>
        <end position="64"/>
    </location>
</feature>
<feature type="region of interest" description="Disordered" evidence="1">
    <location>
        <begin position="1"/>
        <end position="38"/>
    </location>
</feature>
<feature type="compositionally biased region" description="Polar residues" evidence="1">
    <location>
        <begin position="268"/>
        <end position="280"/>
    </location>
</feature>
<sequence>MQNNMMNELDSFLGSKEAESKPQDLTPAQGTVSQDAKKRRVIPKCIPLSVARPPEAEAKQKEDDVVPGLKKTPDDEQGCRVRGGFSLGGVNIDITNNADIPKALHKSFFDVNEDDFINGTNWLLADAATKKAAYKWFSDLEHMGFKVTVAHAVKWMSSGTVDIPLSTGNSIEIKKNVANFDAVPSEYEEIAKLIISAAKSGAIKPTIWGDDEFISSVSKFIEDAGVKVNVITLEQAQSQGFIQADEAKHVAGPANSENKKDPKIILPSLSTSPRSSQKII</sequence>
<evidence type="ECO:0000313" key="2">
    <source>
        <dbReference type="EMBL" id="THJ45117.1"/>
    </source>
</evidence>
<proteinExistence type="predicted"/>
<gene>
    <name evidence="2" type="ORF">E8Q35_13120</name>
</gene>
<reference evidence="2 3" key="1">
    <citation type="submission" date="2019-04" db="EMBL/GenBank/DDBJ databases">
        <title>Comparative genomics of Aeromonas veronii strains pathogenic to fish.</title>
        <authorList>
            <person name="Cascarano M.C."/>
            <person name="Smyrli M."/>
            <person name="Katharios P."/>
        </authorList>
    </citation>
    <scope>NUCLEOTIDE SEQUENCE [LARGE SCALE GENOMIC DNA]</scope>
    <source>
        <strain evidence="2 3">XU1</strain>
    </source>
</reference>
<feature type="region of interest" description="Disordered" evidence="1">
    <location>
        <begin position="50"/>
        <end position="77"/>
    </location>
</feature>
<feature type="region of interest" description="Disordered" evidence="1">
    <location>
        <begin position="248"/>
        <end position="280"/>
    </location>
</feature>
<dbReference type="EMBL" id="SSUX01000008">
    <property type="protein sequence ID" value="THJ45117.1"/>
    <property type="molecule type" value="Genomic_DNA"/>
</dbReference>
<dbReference type="RefSeq" id="WP_136501939.1">
    <property type="nucleotide sequence ID" value="NZ_SSUX01000008.1"/>
</dbReference>
<accession>A0A4S5CGZ5</accession>
<name>A0A4S5CGZ5_AERVE</name>
<evidence type="ECO:0000256" key="1">
    <source>
        <dbReference type="SAM" id="MobiDB-lite"/>
    </source>
</evidence>
<organism evidence="2 3">
    <name type="scientific">Aeromonas veronii</name>
    <dbReference type="NCBI Taxonomy" id="654"/>
    <lineage>
        <taxon>Bacteria</taxon>
        <taxon>Pseudomonadati</taxon>
        <taxon>Pseudomonadota</taxon>
        <taxon>Gammaproteobacteria</taxon>
        <taxon>Aeromonadales</taxon>
        <taxon>Aeromonadaceae</taxon>
        <taxon>Aeromonas</taxon>
    </lineage>
</organism>
<protein>
    <submittedName>
        <fullName evidence="2">Uncharacterized protein</fullName>
    </submittedName>
</protein>
<comment type="caution">
    <text evidence="2">The sequence shown here is derived from an EMBL/GenBank/DDBJ whole genome shotgun (WGS) entry which is preliminary data.</text>
</comment>
<dbReference type="AlphaFoldDB" id="A0A4S5CGZ5"/>
<evidence type="ECO:0000313" key="3">
    <source>
        <dbReference type="Proteomes" id="UP000309618"/>
    </source>
</evidence>